<sequence>RLIIYHAGTPRIFVLGALKISAIFVLGFFAVVTIPSYVQAGAPWWQTAGLLAAGTVPFLAIWHLTSPMVMWVHLQVPKGFQRNQLAVEKFVKHVPADTEVTITTMGTIGKPRVSQVRLQDLRYERRRLGLVNYVRDVSRENAVKKWYQSGAVGEFKIEEGAVAHKKSQRPWMWYSIMQGLREKERRELGRQQ</sequence>
<feature type="transmembrane region" description="Helical" evidence="1">
    <location>
        <begin position="12"/>
        <end position="38"/>
    </location>
</feature>
<accession>A0A9P5CMQ8</accession>
<keyword evidence="1" id="KW-0812">Transmembrane</keyword>
<protein>
    <submittedName>
        <fullName evidence="2">Uncharacterized protein</fullName>
    </submittedName>
</protein>
<evidence type="ECO:0000256" key="1">
    <source>
        <dbReference type="SAM" id="Phobius"/>
    </source>
</evidence>
<dbReference type="EMBL" id="MU032348">
    <property type="protein sequence ID" value="KAF3764373.1"/>
    <property type="molecule type" value="Genomic_DNA"/>
</dbReference>
<name>A0A9P5CMQ8_CRYP1</name>
<evidence type="ECO:0000313" key="3">
    <source>
        <dbReference type="Proteomes" id="UP000803844"/>
    </source>
</evidence>
<comment type="caution">
    <text evidence="2">The sequence shown here is derived from an EMBL/GenBank/DDBJ whole genome shotgun (WGS) entry which is preliminary data.</text>
</comment>
<keyword evidence="3" id="KW-1185">Reference proteome</keyword>
<organism evidence="2 3">
    <name type="scientific">Cryphonectria parasitica (strain ATCC 38755 / EP155)</name>
    <dbReference type="NCBI Taxonomy" id="660469"/>
    <lineage>
        <taxon>Eukaryota</taxon>
        <taxon>Fungi</taxon>
        <taxon>Dikarya</taxon>
        <taxon>Ascomycota</taxon>
        <taxon>Pezizomycotina</taxon>
        <taxon>Sordariomycetes</taxon>
        <taxon>Sordariomycetidae</taxon>
        <taxon>Diaporthales</taxon>
        <taxon>Cryphonectriaceae</taxon>
        <taxon>Cryphonectria-Endothia species complex</taxon>
        <taxon>Cryphonectria</taxon>
    </lineage>
</organism>
<proteinExistence type="predicted"/>
<reference evidence="2" key="1">
    <citation type="journal article" date="2020" name="Phytopathology">
        <title>Genome sequence of the chestnut blight fungus Cryphonectria parasitica EP155: A fundamental resource for an archetypical invasive plant pathogen.</title>
        <authorList>
            <person name="Crouch J.A."/>
            <person name="Dawe A."/>
            <person name="Aerts A."/>
            <person name="Barry K."/>
            <person name="Churchill A.C.L."/>
            <person name="Grimwood J."/>
            <person name="Hillman B."/>
            <person name="Milgroom M.G."/>
            <person name="Pangilinan J."/>
            <person name="Smith M."/>
            <person name="Salamov A."/>
            <person name="Schmutz J."/>
            <person name="Yadav J."/>
            <person name="Grigoriev I.V."/>
            <person name="Nuss D."/>
        </authorList>
    </citation>
    <scope>NUCLEOTIDE SEQUENCE</scope>
    <source>
        <strain evidence="2">EP155</strain>
    </source>
</reference>
<dbReference type="OrthoDB" id="2386090at2759"/>
<feature type="transmembrane region" description="Helical" evidence="1">
    <location>
        <begin position="44"/>
        <end position="64"/>
    </location>
</feature>
<dbReference type="GeneID" id="63834382"/>
<dbReference type="AlphaFoldDB" id="A0A9P5CMQ8"/>
<dbReference type="Proteomes" id="UP000803844">
    <property type="component" value="Unassembled WGS sequence"/>
</dbReference>
<feature type="non-terminal residue" evidence="2">
    <location>
        <position position="1"/>
    </location>
</feature>
<evidence type="ECO:0000313" key="2">
    <source>
        <dbReference type="EMBL" id="KAF3764373.1"/>
    </source>
</evidence>
<keyword evidence="1" id="KW-0472">Membrane</keyword>
<gene>
    <name evidence="2" type="ORF">M406DRAFT_258780</name>
</gene>
<keyword evidence="1" id="KW-1133">Transmembrane helix</keyword>
<dbReference type="RefSeq" id="XP_040775334.1">
    <property type="nucleotide sequence ID" value="XM_040917253.1"/>
</dbReference>